<keyword evidence="4" id="KW-1185">Reference proteome</keyword>
<dbReference type="SUPFAM" id="SSF51735">
    <property type="entry name" value="NAD(P)-binding Rossmann-fold domains"/>
    <property type="match status" value="1"/>
</dbReference>
<dbReference type="Proteomes" id="UP001596403">
    <property type="component" value="Unassembled WGS sequence"/>
</dbReference>
<evidence type="ECO:0000259" key="2">
    <source>
        <dbReference type="SMART" id="SM00822"/>
    </source>
</evidence>
<dbReference type="PANTHER" id="PTHR43943:SF2">
    <property type="entry name" value="DEHYDROGENASE_REDUCTASE 4"/>
    <property type="match status" value="1"/>
</dbReference>
<dbReference type="RefSeq" id="WP_206054306.1">
    <property type="nucleotide sequence ID" value="NZ_JBHSWA010000001.1"/>
</dbReference>
<evidence type="ECO:0000313" key="4">
    <source>
        <dbReference type="Proteomes" id="UP001596403"/>
    </source>
</evidence>
<name>A0ABW1YYP7_9RHOB</name>
<protein>
    <submittedName>
        <fullName evidence="3">SDR family NAD(P)-dependent oxidoreductase</fullName>
        <ecNumber evidence="3">1.1.1.-</ecNumber>
    </submittedName>
</protein>
<dbReference type="PRINTS" id="PR00081">
    <property type="entry name" value="GDHRDH"/>
</dbReference>
<proteinExistence type="inferred from homology"/>
<dbReference type="EC" id="1.1.1.-" evidence="3"/>
<comment type="similarity">
    <text evidence="1">Belongs to the short-chain dehydrogenases/reductases (SDR) family.</text>
</comment>
<dbReference type="EMBL" id="JBHSWA010000001">
    <property type="protein sequence ID" value="MFC6641092.1"/>
    <property type="molecule type" value="Genomic_DNA"/>
</dbReference>
<dbReference type="CDD" id="cd05233">
    <property type="entry name" value="SDR_c"/>
    <property type="match status" value="1"/>
</dbReference>
<dbReference type="PANTHER" id="PTHR43943">
    <property type="entry name" value="DEHYDROGENASE/REDUCTASE (SDR FAMILY) MEMBER 4"/>
    <property type="match status" value="1"/>
</dbReference>
<accession>A0ABW1YYP7</accession>
<dbReference type="InterPro" id="IPR002347">
    <property type="entry name" value="SDR_fam"/>
</dbReference>
<dbReference type="InterPro" id="IPR036291">
    <property type="entry name" value="NAD(P)-bd_dom_sf"/>
</dbReference>
<keyword evidence="3" id="KW-0560">Oxidoreductase</keyword>
<dbReference type="NCBIfam" id="NF005559">
    <property type="entry name" value="PRK07231.1"/>
    <property type="match status" value="1"/>
</dbReference>
<evidence type="ECO:0000313" key="3">
    <source>
        <dbReference type="EMBL" id="MFC6641092.1"/>
    </source>
</evidence>
<dbReference type="Gene3D" id="3.40.50.720">
    <property type="entry name" value="NAD(P)-binding Rossmann-like Domain"/>
    <property type="match status" value="1"/>
</dbReference>
<evidence type="ECO:0000256" key="1">
    <source>
        <dbReference type="ARBA" id="ARBA00006484"/>
    </source>
</evidence>
<organism evidence="3 4">
    <name type="scientific">Sulfitobacter profundi</name>
    <dbReference type="NCBI Taxonomy" id="2679961"/>
    <lineage>
        <taxon>Bacteria</taxon>
        <taxon>Pseudomonadati</taxon>
        <taxon>Pseudomonadota</taxon>
        <taxon>Alphaproteobacteria</taxon>
        <taxon>Rhodobacterales</taxon>
        <taxon>Roseobacteraceae</taxon>
        <taxon>Sulfitobacter</taxon>
    </lineage>
</organism>
<gene>
    <name evidence="3" type="ORF">ACFQAU_04370</name>
</gene>
<dbReference type="InterPro" id="IPR020904">
    <property type="entry name" value="Sc_DH/Rdtase_CS"/>
</dbReference>
<dbReference type="InterPro" id="IPR057326">
    <property type="entry name" value="KR_dom"/>
</dbReference>
<comment type="caution">
    <text evidence="3">The sequence shown here is derived from an EMBL/GenBank/DDBJ whole genome shotgun (WGS) entry which is preliminary data.</text>
</comment>
<sequence length="265" mass="27515">MTQTTGDNPMKNPFSLEGKVAIVTGGSKGIGLSIAHHLAAMGAKVAIASRKIEACEAAAQEIRDAGGEAMAVACNISRRDECEALVAKTHDTWGRLDIFVANAAVNPIYGPLADLTDEAFNKVMTSNVHSAIWFANAAMPHMAEAGGGAFIIVSSIGGLRGSATLGAYGISKTADVGVTRSLAVEWGPKNITVNCIMPGLIKTDFARALWENDSLRDDRIARTPVRRLGAPEDIGGVATFLAGPSARFITGEVIVVDGGTTIVGP</sequence>
<reference evidence="4" key="1">
    <citation type="journal article" date="2019" name="Int. J. Syst. Evol. Microbiol.">
        <title>The Global Catalogue of Microorganisms (GCM) 10K type strain sequencing project: providing services to taxonomists for standard genome sequencing and annotation.</title>
        <authorList>
            <consortium name="The Broad Institute Genomics Platform"/>
            <consortium name="The Broad Institute Genome Sequencing Center for Infectious Disease"/>
            <person name="Wu L."/>
            <person name="Ma J."/>
        </authorList>
    </citation>
    <scope>NUCLEOTIDE SEQUENCE [LARGE SCALE GENOMIC DNA]</scope>
    <source>
        <strain evidence="4">NBRC 111368</strain>
    </source>
</reference>
<dbReference type="GO" id="GO:0016491">
    <property type="term" value="F:oxidoreductase activity"/>
    <property type="evidence" value="ECO:0007669"/>
    <property type="project" value="UniProtKB-KW"/>
</dbReference>
<dbReference type="SMART" id="SM00822">
    <property type="entry name" value="PKS_KR"/>
    <property type="match status" value="1"/>
</dbReference>
<dbReference type="PROSITE" id="PS00061">
    <property type="entry name" value="ADH_SHORT"/>
    <property type="match status" value="1"/>
</dbReference>
<dbReference type="Pfam" id="PF13561">
    <property type="entry name" value="adh_short_C2"/>
    <property type="match status" value="1"/>
</dbReference>
<dbReference type="PRINTS" id="PR00080">
    <property type="entry name" value="SDRFAMILY"/>
</dbReference>
<feature type="domain" description="Ketoreductase" evidence="2">
    <location>
        <begin position="19"/>
        <end position="189"/>
    </location>
</feature>